<sequence length="483" mass="55238">MEWLIRNGGNAENMPGYDCKLSDRKPGKSNSAIGWTFITYGVVAEIIYALDMIVMMRKRHRTLSCYKIMLCLGFFDMAAIVVNSLITGYLWLKGSNYCTNPTFIFVAGTAGTGELTIAGLLSIAKSPSATPAYSLLEYPAHWAPSPQTLDNMVSEVIGNEMYRNGNGNRFNGVLYHPFVVIMTTASFVQKYDLSTRRKTTSATKKRNLRPLRTRGLLVPRQKKILEAAQRRMSLQKRHREFREYNIPLAERRPAPLVVVRNANHYGKILLEHFPFINSYQWKFSRTIVIHGKGARKDFRNYRPKCLLIVLHKIFIKIILTRTSMTLDGAHLHEQAGFHQRFNWLDNIYRLALVLTFVDYENAFDSVETNAILSAPVDQDVDASYVRTIPNCYVRCTTRIQLFHRFINIPIGKGVRQGDTTSPKLFTAALQWIRKPVALEEGIHVGRRFPSNFPFADDIVLFSRSTNEAETMLKKLDETRKRIG</sequence>
<dbReference type="EMBL" id="JAVFWL010000002">
    <property type="protein sequence ID" value="KAK6738546.1"/>
    <property type="molecule type" value="Genomic_DNA"/>
</dbReference>
<comment type="caution">
    <text evidence="3">The sequence shown here is derived from an EMBL/GenBank/DDBJ whole genome shotgun (WGS) entry which is preliminary data.</text>
</comment>
<evidence type="ECO:0000313" key="3">
    <source>
        <dbReference type="EMBL" id="KAK6738546.1"/>
    </source>
</evidence>
<name>A0ABR1CJH1_NECAM</name>
<keyword evidence="1" id="KW-1133">Transmembrane helix</keyword>
<dbReference type="PROSITE" id="PS50878">
    <property type="entry name" value="RT_POL"/>
    <property type="match status" value="1"/>
</dbReference>
<dbReference type="InterPro" id="IPR000477">
    <property type="entry name" value="RT_dom"/>
</dbReference>
<dbReference type="PANTHER" id="PTHR23021">
    <property type="entry name" value="SERPENTINE RECEPTOR, CLASS T"/>
    <property type="match status" value="1"/>
</dbReference>
<dbReference type="Pfam" id="PF10321">
    <property type="entry name" value="7TM_GPCR_Srt"/>
    <property type="match status" value="1"/>
</dbReference>
<dbReference type="Pfam" id="PF00078">
    <property type="entry name" value="RVT_1"/>
    <property type="match status" value="1"/>
</dbReference>
<dbReference type="PANTHER" id="PTHR23021:SF11">
    <property type="entry name" value="SERPENTINE RECEPTOR, CLASS T"/>
    <property type="match status" value="1"/>
</dbReference>
<proteinExistence type="predicted"/>
<keyword evidence="1" id="KW-0472">Membrane</keyword>
<accession>A0ABR1CJH1</accession>
<organism evidence="3 4">
    <name type="scientific">Necator americanus</name>
    <name type="common">Human hookworm</name>
    <dbReference type="NCBI Taxonomy" id="51031"/>
    <lineage>
        <taxon>Eukaryota</taxon>
        <taxon>Metazoa</taxon>
        <taxon>Ecdysozoa</taxon>
        <taxon>Nematoda</taxon>
        <taxon>Chromadorea</taxon>
        <taxon>Rhabditida</taxon>
        <taxon>Rhabditina</taxon>
        <taxon>Rhabditomorpha</taxon>
        <taxon>Strongyloidea</taxon>
        <taxon>Ancylostomatidae</taxon>
        <taxon>Bunostominae</taxon>
        <taxon>Necator</taxon>
    </lineage>
</organism>
<dbReference type="Proteomes" id="UP001303046">
    <property type="component" value="Unassembled WGS sequence"/>
</dbReference>
<evidence type="ECO:0000256" key="1">
    <source>
        <dbReference type="SAM" id="Phobius"/>
    </source>
</evidence>
<keyword evidence="1" id="KW-0812">Transmembrane</keyword>
<feature type="transmembrane region" description="Helical" evidence="1">
    <location>
        <begin position="68"/>
        <end position="92"/>
    </location>
</feature>
<feature type="domain" description="Reverse transcriptase" evidence="2">
    <location>
        <begin position="240"/>
        <end position="483"/>
    </location>
</feature>
<evidence type="ECO:0000259" key="2">
    <source>
        <dbReference type="PROSITE" id="PS50878"/>
    </source>
</evidence>
<reference evidence="3 4" key="1">
    <citation type="submission" date="2023-08" db="EMBL/GenBank/DDBJ databases">
        <title>A Necator americanus chromosomal reference genome.</title>
        <authorList>
            <person name="Ilik V."/>
            <person name="Petrzelkova K.J."/>
            <person name="Pardy F."/>
            <person name="Fuh T."/>
            <person name="Niatou-Singa F.S."/>
            <person name="Gouil Q."/>
            <person name="Baker L."/>
            <person name="Ritchie M.E."/>
            <person name="Jex A.R."/>
            <person name="Gazzola D."/>
            <person name="Li H."/>
            <person name="Toshio Fujiwara R."/>
            <person name="Zhan B."/>
            <person name="Aroian R.V."/>
            <person name="Pafco B."/>
            <person name="Schwarz E.M."/>
        </authorList>
    </citation>
    <scope>NUCLEOTIDE SEQUENCE [LARGE SCALE GENOMIC DNA]</scope>
    <source>
        <strain evidence="3 4">Aroian</strain>
        <tissue evidence="3">Whole animal</tissue>
    </source>
</reference>
<protein>
    <recommendedName>
        <fullName evidence="2">Reverse transcriptase domain-containing protein</fullName>
    </recommendedName>
</protein>
<dbReference type="InterPro" id="IPR019425">
    <property type="entry name" value="7TM_GPCR_serpentine_rcpt_Srt"/>
</dbReference>
<feature type="transmembrane region" description="Helical" evidence="1">
    <location>
        <begin position="32"/>
        <end position="56"/>
    </location>
</feature>
<gene>
    <name evidence="3" type="primary">Necator_chrII.g8367</name>
    <name evidence="3" type="ORF">RB195_020573</name>
</gene>
<keyword evidence="4" id="KW-1185">Reference proteome</keyword>
<evidence type="ECO:0000313" key="4">
    <source>
        <dbReference type="Proteomes" id="UP001303046"/>
    </source>
</evidence>